<keyword evidence="3" id="KW-1185">Reference proteome</keyword>
<evidence type="ECO:0000256" key="1">
    <source>
        <dbReference type="SAM" id="MobiDB-lite"/>
    </source>
</evidence>
<accession>A0A5B7DY98</accession>
<evidence type="ECO:0000313" key="3">
    <source>
        <dbReference type="Proteomes" id="UP000324222"/>
    </source>
</evidence>
<reference evidence="2 3" key="1">
    <citation type="submission" date="2019-05" db="EMBL/GenBank/DDBJ databases">
        <title>Another draft genome of Portunus trituberculatus and its Hox gene families provides insights of decapod evolution.</title>
        <authorList>
            <person name="Jeong J.-H."/>
            <person name="Song I."/>
            <person name="Kim S."/>
            <person name="Choi T."/>
            <person name="Kim D."/>
            <person name="Ryu S."/>
            <person name="Kim W."/>
        </authorList>
    </citation>
    <scope>NUCLEOTIDE SEQUENCE [LARGE SCALE GENOMIC DNA]</scope>
    <source>
        <tissue evidence="2">Muscle</tissue>
    </source>
</reference>
<sequence length="67" mass="6442">MARGRGRGRGGGSQPPPSTVVNPPTGAVGRGGASGDPVGVNNQLCDSSSTSSINPQTTALPSGTPVI</sequence>
<name>A0A5B7DY98_PORTR</name>
<feature type="region of interest" description="Disordered" evidence="1">
    <location>
        <begin position="1"/>
        <end position="67"/>
    </location>
</feature>
<dbReference type="Proteomes" id="UP000324222">
    <property type="component" value="Unassembled WGS sequence"/>
</dbReference>
<feature type="compositionally biased region" description="Polar residues" evidence="1">
    <location>
        <begin position="40"/>
        <end position="61"/>
    </location>
</feature>
<organism evidence="2 3">
    <name type="scientific">Portunus trituberculatus</name>
    <name type="common">Swimming crab</name>
    <name type="synonym">Neptunus trituberculatus</name>
    <dbReference type="NCBI Taxonomy" id="210409"/>
    <lineage>
        <taxon>Eukaryota</taxon>
        <taxon>Metazoa</taxon>
        <taxon>Ecdysozoa</taxon>
        <taxon>Arthropoda</taxon>
        <taxon>Crustacea</taxon>
        <taxon>Multicrustacea</taxon>
        <taxon>Malacostraca</taxon>
        <taxon>Eumalacostraca</taxon>
        <taxon>Eucarida</taxon>
        <taxon>Decapoda</taxon>
        <taxon>Pleocyemata</taxon>
        <taxon>Brachyura</taxon>
        <taxon>Eubrachyura</taxon>
        <taxon>Portunoidea</taxon>
        <taxon>Portunidae</taxon>
        <taxon>Portuninae</taxon>
        <taxon>Portunus</taxon>
    </lineage>
</organism>
<dbReference type="AlphaFoldDB" id="A0A5B7DY98"/>
<proteinExistence type="predicted"/>
<dbReference type="EMBL" id="VSRR010001545">
    <property type="protein sequence ID" value="MPC26027.1"/>
    <property type="molecule type" value="Genomic_DNA"/>
</dbReference>
<comment type="caution">
    <text evidence="2">The sequence shown here is derived from an EMBL/GenBank/DDBJ whole genome shotgun (WGS) entry which is preliminary data.</text>
</comment>
<evidence type="ECO:0000313" key="2">
    <source>
        <dbReference type="EMBL" id="MPC26027.1"/>
    </source>
</evidence>
<gene>
    <name evidence="2" type="ORF">E2C01_019156</name>
</gene>
<protein>
    <submittedName>
        <fullName evidence="2">Uncharacterized protein</fullName>
    </submittedName>
</protein>